<accession>A0A834BID7</accession>
<protein>
    <submittedName>
        <fullName evidence="1">Uncharacterized protein</fullName>
    </submittedName>
</protein>
<comment type="caution">
    <text evidence="1">The sequence shown here is derived from an EMBL/GenBank/DDBJ whole genome shotgun (WGS) entry which is preliminary data.</text>
</comment>
<reference evidence="1 2" key="1">
    <citation type="journal article" date="2020" name="Nature">
        <title>Six reference-quality genomes reveal evolution of bat adaptations.</title>
        <authorList>
            <person name="Jebb D."/>
            <person name="Huang Z."/>
            <person name="Pippel M."/>
            <person name="Hughes G.M."/>
            <person name="Lavrichenko K."/>
            <person name="Devanna P."/>
            <person name="Winkler S."/>
            <person name="Jermiin L.S."/>
            <person name="Skirmuntt E.C."/>
            <person name="Katzourakis A."/>
            <person name="Burkitt-Gray L."/>
            <person name="Ray D.A."/>
            <person name="Sullivan K.A.M."/>
            <person name="Roscito J.G."/>
            <person name="Kirilenko B.M."/>
            <person name="Davalos L.M."/>
            <person name="Corthals A.P."/>
            <person name="Power M.L."/>
            <person name="Jones G."/>
            <person name="Ransome R.D."/>
            <person name="Dechmann D.K.N."/>
            <person name="Locatelli A.G."/>
            <person name="Puechmaille S.J."/>
            <person name="Fedrigo O."/>
            <person name="Jarvis E.D."/>
            <person name="Hiller M."/>
            <person name="Vernes S.C."/>
            <person name="Myers E.W."/>
            <person name="Teeling E.C."/>
        </authorList>
    </citation>
    <scope>NUCLEOTIDE SEQUENCE [LARGE SCALE GENOMIC DNA]</scope>
    <source>
        <strain evidence="1">Bat1K_MPI-CBG_1</strain>
    </source>
</reference>
<gene>
    <name evidence="1" type="ORF">HJG60_007849</name>
</gene>
<organism evidence="1 2">
    <name type="scientific">Phyllostomus discolor</name>
    <name type="common">pale spear-nosed bat</name>
    <dbReference type="NCBI Taxonomy" id="89673"/>
    <lineage>
        <taxon>Eukaryota</taxon>
        <taxon>Metazoa</taxon>
        <taxon>Chordata</taxon>
        <taxon>Craniata</taxon>
        <taxon>Vertebrata</taxon>
        <taxon>Euteleostomi</taxon>
        <taxon>Mammalia</taxon>
        <taxon>Eutheria</taxon>
        <taxon>Laurasiatheria</taxon>
        <taxon>Chiroptera</taxon>
        <taxon>Yangochiroptera</taxon>
        <taxon>Phyllostomidae</taxon>
        <taxon>Phyllostominae</taxon>
        <taxon>Phyllostomus</taxon>
    </lineage>
</organism>
<sequence length="130" mass="15185">MFWDSVTSSTLTYQLEVVCKVALCDIRWVYLGALKYHLCRKGIRNVPFFPFNYHDRNKGFMHKQFPMDTLILEDFLFFYDEYNHKLLDILVFHVTSMSIVFDSPLGCGVHHDAGSLVPCIPRHSSLIHDL</sequence>
<dbReference type="EMBL" id="JABVXQ010000001">
    <property type="protein sequence ID" value="KAF6130892.1"/>
    <property type="molecule type" value="Genomic_DNA"/>
</dbReference>
<proteinExistence type="predicted"/>
<evidence type="ECO:0000313" key="2">
    <source>
        <dbReference type="Proteomes" id="UP000664940"/>
    </source>
</evidence>
<evidence type="ECO:0000313" key="1">
    <source>
        <dbReference type="EMBL" id="KAF6130892.1"/>
    </source>
</evidence>
<dbReference type="Proteomes" id="UP000664940">
    <property type="component" value="Unassembled WGS sequence"/>
</dbReference>
<dbReference type="AlphaFoldDB" id="A0A834BID7"/>
<name>A0A834BID7_9CHIR</name>